<accession>A0ABT9XNK0</accession>
<evidence type="ECO:0000313" key="1">
    <source>
        <dbReference type="EMBL" id="MDQ0197096.1"/>
    </source>
</evidence>
<gene>
    <name evidence="1" type="ORF">J2S10_000201</name>
</gene>
<reference evidence="1 2" key="1">
    <citation type="submission" date="2023-07" db="EMBL/GenBank/DDBJ databases">
        <title>Genomic Encyclopedia of Type Strains, Phase IV (KMG-IV): sequencing the most valuable type-strain genomes for metagenomic binning, comparative biology and taxonomic classification.</title>
        <authorList>
            <person name="Goeker M."/>
        </authorList>
    </citation>
    <scope>NUCLEOTIDE SEQUENCE [LARGE SCALE GENOMIC DNA]</scope>
    <source>
        <strain evidence="1 2">DSM 27594</strain>
    </source>
</reference>
<organism evidence="1 2">
    <name type="scientific">Neobacillus ginsengisoli</name>
    <dbReference type="NCBI Taxonomy" id="904295"/>
    <lineage>
        <taxon>Bacteria</taxon>
        <taxon>Bacillati</taxon>
        <taxon>Bacillota</taxon>
        <taxon>Bacilli</taxon>
        <taxon>Bacillales</taxon>
        <taxon>Bacillaceae</taxon>
        <taxon>Neobacillus</taxon>
    </lineage>
</organism>
<proteinExistence type="predicted"/>
<protein>
    <recommendedName>
        <fullName evidence="3">Restriction endonuclease</fullName>
    </recommendedName>
</protein>
<keyword evidence="2" id="KW-1185">Reference proteome</keyword>
<dbReference type="EMBL" id="JAUSTW010000001">
    <property type="protein sequence ID" value="MDQ0197096.1"/>
    <property type="molecule type" value="Genomic_DNA"/>
</dbReference>
<evidence type="ECO:0008006" key="3">
    <source>
        <dbReference type="Google" id="ProtNLM"/>
    </source>
</evidence>
<dbReference type="RefSeq" id="WP_307403798.1">
    <property type="nucleotide sequence ID" value="NZ_JAUSTW010000001.1"/>
</dbReference>
<comment type="caution">
    <text evidence="1">The sequence shown here is derived from an EMBL/GenBank/DDBJ whole genome shotgun (WGS) entry which is preliminary data.</text>
</comment>
<sequence>MINWQFYPKSQRITADLEQVLKVFYKHSETIKSPERMLSSNDVLRVIKEDLEILHYKVESGKGNMVRVPVLYGKNGALEKSFNADAFNESLGIVIEVEAGRAVDNNQFLKDLFQACMMDGVSYLVIAVRNFYRTKANNSKGYKEDKDFEDINLFFETLYASARLDLPLSGILIIGY</sequence>
<name>A0ABT9XNK0_9BACI</name>
<evidence type="ECO:0000313" key="2">
    <source>
        <dbReference type="Proteomes" id="UP001224122"/>
    </source>
</evidence>
<dbReference type="Proteomes" id="UP001224122">
    <property type="component" value="Unassembled WGS sequence"/>
</dbReference>